<sequence>MSGLRQARFRLTRHCVAGTRQIGRPVSVDVTILDYGNGTLELDCGAAFRTVNGQFFADGDVLQPGASFVYGRDDEFRATVETQLTPWCGGAPAKPVNQGQR</sequence>
<keyword evidence="2" id="KW-1185">Reference proteome</keyword>
<reference evidence="2" key="1">
    <citation type="journal article" date="2019" name="Int. J. Syst. Evol. Microbiol.">
        <title>The Global Catalogue of Microorganisms (GCM) 10K type strain sequencing project: providing services to taxonomists for standard genome sequencing and annotation.</title>
        <authorList>
            <consortium name="The Broad Institute Genomics Platform"/>
            <consortium name="The Broad Institute Genome Sequencing Center for Infectious Disease"/>
            <person name="Wu L."/>
            <person name="Ma J."/>
        </authorList>
    </citation>
    <scope>NUCLEOTIDE SEQUENCE [LARGE SCALE GENOMIC DNA]</scope>
    <source>
        <strain evidence="2">CCUG 63830</strain>
    </source>
</reference>
<evidence type="ECO:0000313" key="2">
    <source>
        <dbReference type="Proteomes" id="UP001596317"/>
    </source>
</evidence>
<dbReference type="Proteomes" id="UP001596317">
    <property type="component" value="Unassembled WGS sequence"/>
</dbReference>
<evidence type="ECO:0000313" key="1">
    <source>
        <dbReference type="EMBL" id="MFC6662469.1"/>
    </source>
</evidence>
<accession>A0ABW1ZNH2</accession>
<gene>
    <name evidence="1" type="ORF">ACFP90_20660</name>
</gene>
<dbReference type="EMBL" id="JBHSWB010000002">
    <property type="protein sequence ID" value="MFC6662469.1"/>
    <property type="molecule type" value="Genomic_DNA"/>
</dbReference>
<proteinExistence type="predicted"/>
<comment type="caution">
    <text evidence="1">The sequence shown here is derived from an EMBL/GenBank/DDBJ whole genome shotgun (WGS) entry which is preliminary data.</text>
</comment>
<name>A0ABW1ZNH2_9DEIO</name>
<organism evidence="1 2">
    <name type="scientific">Deinococcus multiflagellatus</name>
    <dbReference type="NCBI Taxonomy" id="1656887"/>
    <lineage>
        <taxon>Bacteria</taxon>
        <taxon>Thermotogati</taxon>
        <taxon>Deinococcota</taxon>
        <taxon>Deinococci</taxon>
        <taxon>Deinococcales</taxon>
        <taxon>Deinococcaceae</taxon>
        <taxon>Deinococcus</taxon>
    </lineage>
</organism>
<dbReference type="RefSeq" id="WP_224612103.1">
    <property type="nucleotide sequence ID" value="NZ_JAIQXV010000023.1"/>
</dbReference>
<protein>
    <submittedName>
        <fullName evidence="1">Uncharacterized protein</fullName>
    </submittedName>
</protein>